<dbReference type="CDD" id="cd00081">
    <property type="entry name" value="Hint"/>
    <property type="match status" value="1"/>
</dbReference>
<organism evidence="8 9">
    <name type="scientific">Steinernema carpocapsae</name>
    <name type="common">Entomopathogenic nematode</name>
    <dbReference type="NCBI Taxonomy" id="34508"/>
    <lineage>
        <taxon>Eukaryota</taxon>
        <taxon>Metazoa</taxon>
        <taxon>Ecdysozoa</taxon>
        <taxon>Nematoda</taxon>
        <taxon>Chromadorea</taxon>
        <taxon>Rhabditida</taxon>
        <taxon>Tylenchina</taxon>
        <taxon>Panagrolaimomorpha</taxon>
        <taxon>Strongyloidoidea</taxon>
        <taxon>Steinernematidae</taxon>
        <taxon>Steinernema</taxon>
    </lineage>
</organism>
<dbReference type="InterPro" id="IPR036844">
    <property type="entry name" value="Hint_dom_sf"/>
</dbReference>
<dbReference type="Proteomes" id="UP000298663">
    <property type="component" value="Unassembled WGS sequence"/>
</dbReference>
<reference evidence="8 9" key="1">
    <citation type="journal article" date="2015" name="Genome Biol.">
        <title>Comparative genomics of Steinernema reveals deeply conserved gene regulatory networks.</title>
        <authorList>
            <person name="Dillman A.R."/>
            <person name="Macchietto M."/>
            <person name="Porter C.F."/>
            <person name="Rogers A."/>
            <person name="Williams B."/>
            <person name="Antoshechkin I."/>
            <person name="Lee M.M."/>
            <person name="Goodwin Z."/>
            <person name="Lu X."/>
            <person name="Lewis E.E."/>
            <person name="Goodrich-Blair H."/>
            <person name="Stock S.P."/>
            <person name="Adams B.J."/>
            <person name="Sternberg P.W."/>
            <person name="Mortazavi A."/>
        </authorList>
    </citation>
    <scope>NUCLEOTIDE SEQUENCE [LARGE SCALE GENOMIC DNA]</scope>
    <source>
        <strain evidence="8 9">ALL</strain>
    </source>
</reference>
<evidence type="ECO:0000256" key="3">
    <source>
        <dbReference type="ARBA" id="ARBA00022729"/>
    </source>
</evidence>
<evidence type="ECO:0000256" key="2">
    <source>
        <dbReference type="ARBA" id="ARBA00022473"/>
    </source>
</evidence>
<dbReference type="GO" id="GO:0016539">
    <property type="term" value="P:intein-mediated protein splicing"/>
    <property type="evidence" value="ECO:0007669"/>
    <property type="project" value="InterPro"/>
</dbReference>
<feature type="transmembrane region" description="Helical" evidence="5">
    <location>
        <begin position="6"/>
        <end position="33"/>
    </location>
</feature>
<dbReference type="AlphaFoldDB" id="A0A4U8URT5"/>
<evidence type="ECO:0000313" key="9">
    <source>
        <dbReference type="Proteomes" id="UP000298663"/>
    </source>
</evidence>
<dbReference type="SMART" id="SM00306">
    <property type="entry name" value="HintN"/>
    <property type="match status" value="1"/>
</dbReference>
<accession>A0A4U8URT5</accession>
<feature type="transmembrane region" description="Helical" evidence="5">
    <location>
        <begin position="141"/>
        <end position="160"/>
    </location>
</feature>
<dbReference type="InterPro" id="IPR003586">
    <property type="entry name" value="Hint_dom_C"/>
</dbReference>
<dbReference type="STRING" id="34508.A0A4U8URT5"/>
<dbReference type="PROSITE" id="PS50817">
    <property type="entry name" value="INTEIN_N_TER"/>
    <property type="match status" value="1"/>
</dbReference>
<comment type="caution">
    <text evidence="8">The sequence shown here is derived from an EMBL/GenBank/DDBJ whole genome shotgun (WGS) entry which is preliminary data.</text>
</comment>
<dbReference type="GO" id="GO:0007267">
    <property type="term" value="P:cell-cell signaling"/>
    <property type="evidence" value="ECO:0007669"/>
    <property type="project" value="InterPro"/>
</dbReference>
<keyword evidence="3" id="KW-0732">Signal</keyword>
<evidence type="ECO:0000256" key="5">
    <source>
        <dbReference type="SAM" id="Phobius"/>
    </source>
</evidence>
<feature type="domain" description="Hint" evidence="7">
    <location>
        <begin position="588"/>
        <end position="692"/>
    </location>
</feature>
<keyword evidence="9" id="KW-1185">Reference proteome</keyword>
<evidence type="ECO:0000256" key="1">
    <source>
        <dbReference type="ARBA" id="ARBA00004239"/>
    </source>
</evidence>
<feature type="compositionally biased region" description="Polar residues" evidence="4">
    <location>
        <begin position="515"/>
        <end position="527"/>
    </location>
</feature>
<dbReference type="OrthoDB" id="5212at2759"/>
<dbReference type="InterPro" id="IPR001767">
    <property type="entry name" value="Hedgehog_Hint"/>
</dbReference>
<evidence type="ECO:0000256" key="4">
    <source>
        <dbReference type="SAM" id="MobiDB-lite"/>
    </source>
</evidence>
<dbReference type="InterPro" id="IPR052140">
    <property type="entry name" value="Dev_Signal_Hedgehog-like"/>
</dbReference>
<dbReference type="InterPro" id="IPR001657">
    <property type="entry name" value="Hedgehog"/>
</dbReference>
<dbReference type="GO" id="GO:0048731">
    <property type="term" value="P:system development"/>
    <property type="evidence" value="ECO:0007669"/>
    <property type="project" value="UniProtKB-ARBA"/>
</dbReference>
<gene>
    <name evidence="8" type="ORF">L596_003297</name>
</gene>
<comment type="subcellular location">
    <subcellularLocation>
        <location evidence="1">Secreted</location>
        <location evidence="1">Extracellular space</location>
    </subcellularLocation>
</comment>
<dbReference type="SMART" id="SM00305">
    <property type="entry name" value="HintC"/>
    <property type="match status" value="1"/>
</dbReference>
<name>A0A4U8URT5_STECR</name>
<dbReference type="InterPro" id="IPR006141">
    <property type="entry name" value="Intein_N"/>
</dbReference>
<dbReference type="EMBL" id="AZBU02000001">
    <property type="protein sequence ID" value="TMS36030.1"/>
    <property type="molecule type" value="Genomic_DNA"/>
</dbReference>
<dbReference type="PANTHER" id="PTHR46706:SF12">
    <property type="entry name" value="PROTEIN QUA-1-RELATED"/>
    <property type="match status" value="1"/>
</dbReference>
<dbReference type="PRINTS" id="PR00632">
    <property type="entry name" value="SONICHHOG"/>
</dbReference>
<protein>
    <recommendedName>
        <fullName evidence="10">Hint domain-containing protein</fullName>
    </recommendedName>
</protein>
<dbReference type="PANTHER" id="PTHR46706">
    <property type="entry name" value="PROTEIN QUA-1-RELATED"/>
    <property type="match status" value="1"/>
</dbReference>
<dbReference type="Gene3D" id="2.170.16.10">
    <property type="entry name" value="Hedgehog/Intein (Hint) domain"/>
    <property type="match status" value="1"/>
</dbReference>
<evidence type="ECO:0000259" key="6">
    <source>
        <dbReference type="SMART" id="SM00305"/>
    </source>
</evidence>
<dbReference type="GO" id="GO:0016540">
    <property type="term" value="P:protein autoprocessing"/>
    <property type="evidence" value="ECO:0007669"/>
    <property type="project" value="InterPro"/>
</dbReference>
<keyword evidence="5" id="KW-1133">Transmembrane helix</keyword>
<keyword evidence="5" id="KW-0472">Membrane</keyword>
<reference evidence="8 9" key="2">
    <citation type="journal article" date="2019" name="G3 (Bethesda)">
        <title>Hybrid Assembly of the Genome of the Entomopathogenic Nematode Steinernema carpocapsae Identifies the X-Chromosome.</title>
        <authorList>
            <person name="Serra L."/>
            <person name="Macchietto M."/>
            <person name="Macias-Munoz A."/>
            <person name="McGill C.J."/>
            <person name="Rodriguez I.M."/>
            <person name="Rodriguez B."/>
            <person name="Murad R."/>
            <person name="Mortazavi A."/>
        </authorList>
    </citation>
    <scope>NUCLEOTIDE SEQUENCE [LARGE SCALE GENOMIC DNA]</scope>
    <source>
        <strain evidence="8 9">ALL</strain>
    </source>
</reference>
<dbReference type="InterPro" id="IPR003587">
    <property type="entry name" value="Hint_dom_N"/>
</dbReference>
<evidence type="ECO:0000259" key="7">
    <source>
        <dbReference type="SMART" id="SM00306"/>
    </source>
</evidence>
<proteinExistence type="predicted"/>
<dbReference type="PROSITE" id="PS51257">
    <property type="entry name" value="PROKAR_LIPOPROTEIN"/>
    <property type="match status" value="1"/>
</dbReference>
<feature type="region of interest" description="Disordered" evidence="4">
    <location>
        <begin position="515"/>
        <end position="537"/>
    </location>
</feature>
<feature type="domain" description="Hint" evidence="6">
    <location>
        <begin position="695"/>
        <end position="739"/>
    </location>
</feature>
<evidence type="ECO:0000313" key="8">
    <source>
        <dbReference type="EMBL" id="TMS36030.1"/>
    </source>
</evidence>
<sequence length="793" mass="88295">MAKVRPLLYILVDVTVQIAILHLVTFIPIAVACRFDQTAPNKRILSKFRDRPVVYLTTNCDMIFEYLGHSSDLTYLQMHSSNTTKRSTWRGGHSDVSPSEDLLADVASSVRSCVVKNRRSSSEDGSTPLHKSVSQFHITNISNNCTVGIAFLMMLFWLLFPTLLHATVNGEPSEKKTQCGENTAPAGIFIDERGIPELLCETPVCFFTSDRNKGAFRNSAKCSDEFKPTVCKGESEWTGGLIDINNGTHRVLKTECCEYETLAAGQRSRRVLLKAGESFRGGSVMASRQIAHFDIVKEVRKLVSAHNRVKYEVTIQRMPCRGPNYNKLRDVADMHDDEYYVYEDDSKSADYVASAKRYRQSLRRKYDRMKVPSSRRRFQRPRIFGLRHEQLFPLQNDDYYFYDDMVAVYPRRGRYGKPVYGRPRTRTFAGATFDGVVDGRTENNFQRSNERTNNGLSTAFYDNANEVGLILAAPAEASTLAPPVQQQAASANPTAVEQSQYAQAPSAVPSYATANSDTQGCGSCPPTSLSSSSSRNTGNAYHIAQQSAPNSYRAFGYDTYGSQYSGNPYSYSGYGGRAGDLNSAFGSLQCFSGEMTVLTPSGAKLIKDLKVGDMVLSIQESFVSYSPVVMHLHKTDSELASFNRIVTEDGYELELTDYHLIYHSKCGEHSAKSIKLVHTHKLREGQCVYIVPTGDSHLKPSKVTQITKIEKNGIYAPLTASGDILVNNVLASCHSNMAAQTLQQTFFSWWRAINRVFVPVSQQSSQSDDHDLPLGVSYLTSVIDLLLPTSFFL</sequence>
<dbReference type="GO" id="GO:0005576">
    <property type="term" value="C:extracellular region"/>
    <property type="evidence" value="ECO:0007669"/>
    <property type="project" value="UniProtKB-SubCell"/>
</dbReference>
<dbReference type="Pfam" id="PF01079">
    <property type="entry name" value="Hint"/>
    <property type="match status" value="1"/>
</dbReference>
<keyword evidence="5" id="KW-0812">Transmembrane</keyword>
<evidence type="ECO:0008006" key="10">
    <source>
        <dbReference type="Google" id="ProtNLM"/>
    </source>
</evidence>
<dbReference type="SUPFAM" id="SSF51294">
    <property type="entry name" value="Hedgehog/intein (Hint) domain"/>
    <property type="match status" value="1"/>
</dbReference>
<keyword evidence="2" id="KW-0217">Developmental protein</keyword>